<sequence length="352" mass="39363">MPLAITIADLRPYANILLLFLPLIVQHARRFYHSLRQPARAPAKPLPPRTVRLWQTLLVLHTLYTLIILSLTRPPNIFTALHAPLSAPVSSLHTILRLAPGSVPPHVASPQVLRALQASPVRAAYVRYGHSAIADCTYCEHGADYELFALSGRAVSYALEGAWLMLLAGQWTRRHEWRPTLLTLLAAMLVGETYVLRNVEVDIDAGSSIMWHDTLWLARQTLFLLLPLSLPLLPAAPGPQPPPLLHLLPRLDILSQRLGFLRLQRAAIPRSKDLRQALLKEWERDARARGEAWGDADLRREAASRGMTLDEKGGFWRAGGEVVQRVWHLAGLPKLKDADEALMGEDVAIRRD</sequence>
<proteinExistence type="predicted"/>
<dbReference type="PANTHER" id="PTHR39470">
    <property type="entry name" value="CHROMOSOME 10, WHOLE GENOME SHOTGUN SEQUENCE"/>
    <property type="match status" value="1"/>
</dbReference>
<dbReference type="STRING" id="1353952.A0A165EMX5"/>
<evidence type="ECO:0000313" key="2">
    <source>
        <dbReference type="Proteomes" id="UP000076842"/>
    </source>
</evidence>
<evidence type="ECO:0000313" key="1">
    <source>
        <dbReference type="EMBL" id="KZT55183.1"/>
    </source>
</evidence>
<gene>
    <name evidence="1" type="ORF">CALCODRAFT_518883</name>
</gene>
<dbReference type="EMBL" id="KV423999">
    <property type="protein sequence ID" value="KZT55183.1"/>
    <property type="molecule type" value="Genomic_DNA"/>
</dbReference>
<dbReference type="InParanoid" id="A0A165EMX5"/>
<name>A0A165EMX5_9BASI</name>
<accession>A0A165EMX5</accession>
<dbReference type="PANTHER" id="PTHR39470:SF1">
    <property type="entry name" value="CHORISMATE SYNTHASE PROTEIN"/>
    <property type="match status" value="1"/>
</dbReference>
<organism evidence="1 2">
    <name type="scientific">Calocera cornea HHB12733</name>
    <dbReference type="NCBI Taxonomy" id="1353952"/>
    <lineage>
        <taxon>Eukaryota</taxon>
        <taxon>Fungi</taxon>
        <taxon>Dikarya</taxon>
        <taxon>Basidiomycota</taxon>
        <taxon>Agaricomycotina</taxon>
        <taxon>Dacrymycetes</taxon>
        <taxon>Dacrymycetales</taxon>
        <taxon>Dacrymycetaceae</taxon>
        <taxon>Calocera</taxon>
    </lineage>
</organism>
<reference evidence="1 2" key="1">
    <citation type="journal article" date="2016" name="Mol. Biol. Evol.">
        <title>Comparative Genomics of Early-Diverging Mushroom-Forming Fungi Provides Insights into the Origins of Lignocellulose Decay Capabilities.</title>
        <authorList>
            <person name="Nagy L.G."/>
            <person name="Riley R."/>
            <person name="Tritt A."/>
            <person name="Adam C."/>
            <person name="Daum C."/>
            <person name="Floudas D."/>
            <person name="Sun H."/>
            <person name="Yadav J.S."/>
            <person name="Pangilinan J."/>
            <person name="Larsson K.H."/>
            <person name="Matsuura K."/>
            <person name="Barry K."/>
            <person name="Labutti K."/>
            <person name="Kuo R."/>
            <person name="Ohm R.A."/>
            <person name="Bhattacharya S.S."/>
            <person name="Shirouzu T."/>
            <person name="Yoshinaga Y."/>
            <person name="Martin F.M."/>
            <person name="Grigoriev I.V."/>
            <person name="Hibbett D.S."/>
        </authorList>
    </citation>
    <scope>NUCLEOTIDE SEQUENCE [LARGE SCALE GENOMIC DNA]</scope>
    <source>
        <strain evidence="1 2">HHB12733</strain>
    </source>
</reference>
<protein>
    <submittedName>
        <fullName evidence="1">Uncharacterized protein</fullName>
    </submittedName>
</protein>
<keyword evidence="2" id="KW-1185">Reference proteome</keyword>
<dbReference type="AlphaFoldDB" id="A0A165EMX5"/>
<dbReference type="Proteomes" id="UP000076842">
    <property type="component" value="Unassembled WGS sequence"/>
</dbReference>
<dbReference type="OrthoDB" id="4218123at2759"/>